<evidence type="ECO:0000313" key="10">
    <source>
        <dbReference type="EMBL" id="CCO15150.1"/>
    </source>
</evidence>
<dbReference type="GO" id="GO:0006488">
    <property type="term" value="P:dolichol-linked oligosaccharide biosynthetic process"/>
    <property type="evidence" value="ECO:0007669"/>
    <property type="project" value="InterPro"/>
</dbReference>
<dbReference type="STRING" id="41875.K8ERU7"/>
<evidence type="ECO:0000256" key="7">
    <source>
        <dbReference type="ARBA" id="ARBA00023136"/>
    </source>
</evidence>
<keyword evidence="6 8" id="KW-1133">Transmembrane helix</keyword>
<dbReference type="GeneID" id="19017320"/>
<dbReference type="KEGG" id="bpg:Bathy02g02060"/>
<evidence type="ECO:0000256" key="2">
    <source>
        <dbReference type="ARBA" id="ARBA00009731"/>
    </source>
</evidence>
<evidence type="ECO:0000256" key="4">
    <source>
        <dbReference type="ARBA" id="ARBA00022692"/>
    </source>
</evidence>
<evidence type="ECO:0000256" key="8">
    <source>
        <dbReference type="SAM" id="Phobius"/>
    </source>
</evidence>
<dbReference type="PANTHER" id="PTHR12154:SF4">
    <property type="entry name" value="UDP-N-ACETYLGLUCOSAMINE TRANSFERASE SUBUNIT ALG14 HOMOLOG"/>
    <property type="match status" value="1"/>
</dbReference>
<dbReference type="eggNOG" id="KOG3339">
    <property type="taxonomic scope" value="Eukaryota"/>
</dbReference>
<organism evidence="10 11">
    <name type="scientific">Bathycoccus prasinos</name>
    <dbReference type="NCBI Taxonomy" id="41875"/>
    <lineage>
        <taxon>Eukaryota</taxon>
        <taxon>Viridiplantae</taxon>
        <taxon>Chlorophyta</taxon>
        <taxon>Mamiellophyceae</taxon>
        <taxon>Mamiellales</taxon>
        <taxon>Bathycoccaceae</taxon>
        <taxon>Bathycoccus</taxon>
    </lineage>
</organism>
<keyword evidence="7 8" id="KW-0472">Membrane</keyword>
<evidence type="ECO:0000256" key="5">
    <source>
        <dbReference type="ARBA" id="ARBA00022824"/>
    </source>
</evidence>
<keyword evidence="9" id="KW-0732">Signal</keyword>
<keyword evidence="4 8" id="KW-0812">Transmembrane</keyword>
<accession>K8ERU7</accession>
<reference evidence="10 11" key="1">
    <citation type="submission" date="2011-10" db="EMBL/GenBank/DDBJ databases">
        <authorList>
            <person name="Genoscope - CEA"/>
        </authorList>
    </citation>
    <scope>NUCLEOTIDE SEQUENCE [LARGE SCALE GENOMIC DNA]</scope>
    <source>
        <strain evidence="10 11">RCC 1105</strain>
    </source>
</reference>
<evidence type="ECO:0000256" key="9">
    <source>
        <dbReference type="SAM" id="SignalP"/>
    </source>
</evidence>
<feature type="transmembrane region" description="Helical" evidence="8">
    <location>
        <begin position="162"/>
        <end position="184"/>
    </location>
</feature>
<dbReference type="Gene3D" id="3.40.50.2000">
    <property type="entry name" value="Glycogen Phosphorylase B"/>
    <property type="match status" value="1"/>
</dbReference>
<evidence type="ECO:0000313" key="11">
    <source>
        <dbReference type="Proteomes" id="UP000198341"/>
    </source>
</evidence>
<feature type="chain" id="PRO_5003917545" description="UDP-N-acetylglucosamine transferase subunit ALG14" evidence="9">
    <location>
        <begin position="26"/>
        <end position="231"/>
    </location>
</feature>
<dbReference type="Pfam" id="PF08660">
    <property type="entry name" value="Alg14"/>
    <property type="match status" value="1"/>
</dbReference>
<dbReference type="RefSeq" id="XP_007514910.1">
    <property type="nucleotide sequence ID" value="XM_007514848.1"/>
</dbReference>
<dbReference type="EMBL" id="FO082277">
    <property type="protein sequence ID" value="CCO15150.1"/>
    <property type="molecule type" value="Genomic_DNA"/>
</dbReference>
<evidence type="ECO:0000256" key="1">
    <source>
        <dbReference type="ARBA" id="ARBA00004389"/>
    </source>
</evidence>
<dbReference type="InterPro" id="IPR013969">
    <property type="entry name" value="Oligosacch_biosynth_Alg14"/>
</dbReference>
<feature type="signal peptide" evidence="9">
    <location>
        <begin position="1"/>
        <end position="25"/>
    </location>
</feature>
<dbReference type="GO" id="GO:0004577">
    <property type="term" value="F:N-acetylglucosaminyldiphosphodolichol N-acetylglucosaminyltransferase activity"/>
    <property type="evidence" value="ECO:0007669"/>
    <property type="project" value="TreeGrafter"/>
</dbReference>
<dbReference type="PANTHER" id="PTHR12154">
    <property type="entry name" value="GLYCOSYL TRANSFERASE-RELATED"/>
    <property type="match status" value="1"/>
</dbReference>
<comment type="subcellular location">
    <subcellularLocation>
        <location evidence="1">Endoplasmic reticulum membrane</location>
        <topology evidence="1">Single-pass membrane protein</topology>
    </subcellularLocation>
</comment>
<feature type="transmembrane region" description="Helical" evidence="8">
    <location>
        <begin position="123"/>
        <end position="142"/>
    </location>
</feature>
<dbReference type="AlphaFoldDB" id="K8ERU7"/>
<dbReference type="GO" id="GO:0043541">
    <property type="term" value="C:UDP-N-acetylglucosamine transferase complex"/>
    <property type="evidence" value="ECO:0007669"/>
    <property type="project" value="TreeGrafter"/>
</dbReference>
<keyword evidence="5" id="KW-0256">Endoplasmic reticulum</keyword>
<dbReference type="Proteomes" id="UP000198341">
    <property type="component" value="Chromosome 2"/>
</dbReference>
<name>K8ERU7_9CHLO</name>
<proteinExistence type="inferred from homology"/>
<sequence>MTQNFGVFLIIIVVLFLRTVRVALSSPSSQKLKRESDGAKLLVVIGSGGHTAEMVHILRSFLSDEKKTKKRDYFSNVFPKREYIFAVSDTTSVAKIERFEREEVQGGTNGEYRNHFVPRAREVGQSYFTSVFTTLLAFWHSWRVYWKTKPDAILTNGPGTCVPVILACFLGKVFGYNSACKVMYVESVARTRRMSLSGRLCYGLRLADVVFVMWPELKEKYPRSRYCGRIY</sequence>
<evidence type="ECO:0000256" key="3">
    <source>
        <dbReference type="ARBA" id="ARBA00017467"/>
    </source>
</evidence>
<comment type="similarity">
    <text evidence="2">Belongs to the ALG14 family.</text>
</comment>
<keyword evidence="11" id="KW-1185">Reference proteome</keyword>
<evidence type="ECO:0000256" key="6">
    <source>
        <dbReference type="ARBA" id="ARBA00022989"/>
    </source>
</evidence>
<protein>
    <recommendedName>
        <fullName evidence="3">UDP-N-acetylglucosamine transferase subunit ALG14</fullName>
    </recommendedName>
</protein>
<dbReference type="OrthoDB" id="17098at2759"/>
<gene>
    <name evidence="10" type="ORF">Bathy02g02060</name>
</gene>